<evidence type="ECO:0000313" key="6">
    <source>
        <dbReference type="Proteomes" id="UP000598971"/>
    </source>
</evidence>
<dbReference type="RefSeq" id="WP_171609520.1">
    <property type="nucleotide sequence ID" value="NZ_WHPF01000016.1"/>
</dbReference>
<sequence>MRVTIKTLAKALNLSTATVSKALNDSYEISNDTKQRVKALARELHYVPDLNASSLRSGRSKTIAVIIPEVADSFFSQAINGIESVAQEKGYHVLFYLTHESLAKEQAILQDFQSGRVDGVLISVTAETHNAAHIKALESKKIPVVFFDRICDEMETAKIITDDYESGYKATQHLIDCGCRQIALLSISENLSISNQRMEGYKKALADNQLPFNAANIIYCANDESYNFCLIKNLMVQANRPDGIIATVEKLSGSIYFVCRELHLQIPTQVKVIGFSNLQSAWLLNPPLTTITQPAFNMGKAAAVALFKALNKKNYSPKNEILVIPSSLEIRNSTVI</sequence>
<dbReference type="PANTHER" id="PTHR30146:SF109">
    <property type="entry name" value="HTH-TYPE TRANSCRIPTIONAL REGULATOR GALS"/>
    <property type="match status" value="1"/>
</dbReference>
<dbReference type="EMBL" id="WHPF01000016">
    <property type="protein sequence ID" value="NNV57574.1"/>
    <property type="molecule type" value="Genomic_DNA"/>
</dbReference>
<dbReference type="GO" id="GO:0003700">
    <property type="term" value="F:DNA-binding transcription factor activity"/>
    <property type="evidence" value="ECO:0007669"/>
    <property type="project" value="TreeGrafter"/>
</dbReference>
<dbReference type="PROSITE" id="PS50932">
    <property type="entry name" value="HTH_LACI_2"/>
    <property type="match status" value="1"/>
</dbReference>
<name>A0A8J8JWB2_9BACT</name>
<evidence type="ECO:0000313" key="5">
    <source>
        <dbReference type="EMBL" id="NNV57574.1"/>
    </source>
</evidence>
<dbReference type="PANTHER" id="PTHR30146">
    <property type="entry name" value="LACI-RELATED TRANSCRIPTIONAL REPRESSOR"/>
    <property type="match status" value="1"/>
</dbReference>
<evidence type="ECO:0000256" key="1">
    <source>
        <dbReference type="ARBA" id="ARBA00023015"/>
    </source>
</evidence>
<dbReference type="InterPro" id="IPR001761">
    <property type="entry name" value="Peripla_BP/Lac1_sug-bd_dom"/>
</dbReference>
<keyword evidence="1" id="KW-0805">Transcription regulation</keyword>
<comment type="caution">
    <text evidence="5">The sequence shown here is derived from an EMBL/GenBank/DDBJ whole genome shotgun (WGS) entry which is preliminary data.</text>
</comment>
<evidence type="ECO:0000256" key="2">
    <source>
        <dbReference type="ARBA" id="ARBA00023125"/>
    </source>
</evidence>
<keyword evidence="3" id="KW-0804">Transcription</keyword>
<evidence type="ECO:0000259" key="4">
    <source>
        <dbReference type="PROSITE" id="PS50932"/>
    </source>
</evidence>
<proteinExistence type="predicted"/>
<dbReference type="InterPro" id="IPR010982">
    <property type="entry name" value="Lambda_DNA-bd_dom_sf"/>
</dbReference>
<dbReference type="SMART" id="SM00354">
    <property type="entry name" value="HTH_LACI"/>
    <property type="match status" value="1"/>
</dbReference>
<dbReference type="Gene3D" id="3.40.50.2300">
    <property type="match status" value="2"/>
</dbReference>
<reference evidence="5" key="1">
    <citation type="submission" date="2019-10" db="EMBL/GenBank/DDBJ databases">
        <title>Draft genome sequence of Panacibacter sp. KCS-6.</title>
        <authorList>
            <person name="Yim K.J."/>
        </authorList>
    </citation>
    <scope>NUCLEOTIDE SEQUENCE</scope>
    <source>
        <strain evidence="5">KCS-6</strain>
    </source>
</reference>
<dbReference type="InterPro" id="IPR000843">
    <property type="entry name" value="HTH_LacI"/>
</dbReference>
<dbReference type="Pfam" id="PF00356">
    <property type="entry name" value="LacI"/>
    <property type="match status" value="1"/>
</dbReference>
<dbReference type="AlphaFoldDB" id="A0A8J8JWB2"/>
<accession>A0A8J8JWB2</accession>
<dbReference type="SUPFAM" id="SSF47413">
    <property type="entry name" value="lambda repressor-like DNA-binding domains"/>
    <property type="match status" value="1"/>
</dbReference>
<keyword evidence="6" id="KW-1185">Reference proteome</keyword>
<dbReference type="Pfam" id="PF00532">
    <property type="entry name" value="Peripla_BP_1"/>
    <property type="match status" value="1"/>
</dbReference>
<dbReference type="SUPFAM" id="SSF53822">
    <property type="entry name" value="Periplasmic binding protein-like I"/>
    <property type="match status" value="1"/>
</dbReference>
<dbReference type="CDD" id="cd01392">
    <property type="entry name" value="HTH_LacI"/>
    <property type="match status" value="1"/>
</dbReference>
<feature type="domain" description="HTH lacI-type" evidence="4">
    <location>
        <begin position="3"/>
        <end position="57"/>
    </location>
</feature>
<dbReference type="Proteomes" id="UP000598971">
    <property type="component" value="Unassembled WGS sequence"/>
</dbReference>
<dbReference type="InterPro" id="IPR028082">
    <property type="entry name" value="Peripla_BP_I"/>
</dbReference>
<keyword evidence="2" id="KW-0238">DNA-binding</keyword>
<protein>
    <submittedName>
        <fullName evidence="5">Substrate-binding domain-containing protein</fullName>
    </submittedName>
</protein>
<dbReference type="GO" id="GO:0000976">
    <property type="term" value="F:transcription cis-regulatory region binding"/>
    <property type="evidence" value="ECO:0007669"/>
    <property type="project" value="TreeGrafter"/>
</dbReference>
<evidence type="ECO:0000256" key="3">
    <source>
        <dbReference type="ARBA" id="ARBA00023163"/>
    </source>
</evidence>
<dbReference type="CDD" id="cd06267">
    <property type="entry name" value="PBP1_LacI_sugar_binding-like"/>
    <property type="match status" value="1"/>
</dbReference>
<dbReference type="Gene3D" id="1.10.260.40">
    <property type="entry name" value="lambda repressor-like DNA-binding domains"/>
    <property type="match status" value="1"/>
</dbReference>
<organism evidence="5 6">
    <name type="scientific">Limnovirga soli</name>
    <dbReference type="NCBI Taxonomy" id="2656915"/>
    <lineage>
        <taxon>Bacteria</taxon>
        <taxon>Pseudomonadati</taxon>
        <taxon>Bacteroidota</taxon>
        <taxon>Chitinophagia</taxon>
        <taxon>Chitinophagales</taxon>
        <taxon>Chitinophagaceae</taxon>
        <taxon>Limnovirga</taxon>
    </lineage>
</organism>
<gene>
    <name evidence="5" type="ORF">GD597_19040</name>
</gene>